<evidence type="ECO:0000313" key="2">
    <source>
        <dbReference type="Proteomes" id="UP000638014"/>
    </source>
</evidence>
<gene>
    <name evidence="1" type="ORF">IC617_17535</name>
</gene>
<protein>
    <submittedName>
        <fullName evidence="1">Uncharacterized protein</fullName>
    </submittedName>
</protein>
<organism evidence="1 2">
    <name type="scientific">Neiella litorisoli</name>
    <dbReference type="NCBI Taxonomy" id="2771431"/>
    <lineage>
        <taxon>Bacteria</taxon>
        <taxon>Pseudomonadati</taxon>
        <taxon>Pseudomonadota</taxon>
        <taxon>Gammaproteobacteria</taxon>
        <taxon>Alteromonadales</taxon>
        <taxon>Echinimonadaceae</taxon>
        <taxon>Neiella</taxon>
    </lineage>
</organism>
<dbReference type="EMBL" id="JACXAF010000032">
    <property type="protein sequence ID" value="MBD1391232.1"/>
    <property type="molecule type" value="Genomic_DNA"/>
</dbReference>
<proteinExistence type="predicted"/>
<dbReference type="Proteomes" id="UP000638014">
    <property type="component" value="Unassembled WGS sequence"/>
</dbReference>
<dbReference type="RefSeq" id="WP_191146290.1">
    <property type="nucleotide sequence ID" value="NZ_JACXAF010000032.1"/>
</dbReference>
<evidence type="ECO:0000313" key="1">
    <source>
        <dbReference type="EMBL" id="MBD1391232.1"/>
    </source>
</evidence>
<reference evidence="1" key="1">
    <citation type="submission" date="2020-09" db="EMBL/GenBank/DDBJ databases">
        <title>A novel bacterium of genus Neiella, isolated from South China Sea.</title>
        <authorList>
            <person name="Huang H."/>
            <person name="Mo K."/>
            <person name="Hu Y."/>
        </authorList>
    </citation>
    <scope>NUCLEOTIDE SEQUENCE</scope>
    <source>
        <strain evidence="1">HB171785</strain>
    </source>
</reference>
<name>A0A8J6UQG5_9GAMM</name>
<sequence length="75" mass="8266">MASRLDKSQAAKLATSALTGCQQHIDVSIAMGESKPYPMLTLKHVHVSLCMRHPCRLKHLCASLPRCSFEKATDD</sequence>
<dbReference type="AlphaFoldDB" id="A0A8J6UQG5"/>
<keyword evidence="2" id="KW-1185">Reference proteome</keyword>
<accession>A0A8J6UQG5</accession>
<comment type="caution">
    <text evidence="1">The sequence shown here is derived from an EMBL/GenBank/DDBJ whole genome shotgun (WGS) entry which is preliminary data.</text>
</comment>